<evidence type="ECO:0000313" key="3">
    <source>
        <dbReference type="EMBL" id="GHH10517.1"/>
    </source>
</evidence>
<dbReference type="EMBL" id="BNAQ01000001">
    <property type="protein sequence ID" value="GHH10517.1"/>
    <property type="molecule type" value="Genomic_DNA"/>
</dbReference>
<dbReference type="Gene3D" id="3.40.50.1110">
    <property type="entry name" value="SGNH hydrolase"/>
    <property type="match status" value="1"/>
</dbReference>
<sequence length="293" mass="30135">MTYPNGSRWRAGLVVGVSALLVACTTSLHPQAGMVAPGARYVAMGSSFAAGPGVTSSADQPATRCARSTDNYAHLLARKLGLQLDDVSCSGATTAHILGPWDALPPQIDALTRDTGLVTITIGGNDVGYIGGLGSASCRSFAAPPSGTPGGRCPAPPQVLEADWAKLDTALRSIAAEVHRRAPMARLIFVDYVAVLPPVETCASVPLSRAEADTGRATARRLAVLTARVAAETGSEVLKASDLSSAHTACSAEPWVNGFPLPGGPSFVPYHPNARGMAAIAEALGRQIQSRTT</sequence>
<dbReference type="SUPFAM" id="SSF52266">
    <property type="entry name" value="SGNH hydrolase"/>
    <property type="match status" value="1"/>
</dbReference>
<dbReference type="PANTHER" id="PTHR37981:SF1">
    <property type="entry name" value="SGNH HYDROLASE-TYPE ESTERASE DOMAIN-CONTAINING PROTEIN"/>
    <property type="match status" value="1"/>
</dbReference>
<dbReference type="Pfam" id="PF13472">
    <property type="entry name" value="Lipase_GDSL_2"/>
    <property type="match status" value="1"/>
</dbReference>
<feature type="domain" description="SGNH hydrolase-type esterase" evidence="2">
    <location>
        <begin position="43"/>
        <end position="279"/>
    </location>
</feature>
<evidence type="ECO:0000259" key="2">
    <source>
        <dbReference type="Pfam" id="PF13472"/>
    </source>
</evidence>
<protein>
    <recommendedName>
        <fullName evidence="2">SGNH hydrolase-type esterase domain-containing protein</fullName>
    </recommendedName>
</protein>
<name>A0ABQ3LAM6_9SPHN</name>
<evidence type="ECO:0000256" key="1">
    <source>
        <dbReference type="SAM" id="SignalP"/>
    </source>
</evidence>
<reference evidence="4" key="1">
    <citation type="journal article" date="2019" name="Int. J. Syst. Evol. Microbiol.">
        <title>The Global Catalogue of Microorganisms (GCM) 10K type strain sequencing project: providing services to taxonomists for standard genome sequencing and annotation.</title>
        <authorList>
            <consortium name="The Broad Institute Genomics Platform"/>
            <consortium name="The Broad Institute Genome Sequencing Center for Infectious Disease"/>
            <person name="Wu L."/>
            <person name="Ma J."/>
        </authorList>
    </citation>
    <scope>NUCLEOTIDE SEQUENCE [LARGE SCALE GENOMIC DNA]</scope>
    <source>
        <strain evidence="4">CGMCC 1.8957</strain>
    </source>
</reference>
<gene>
    <name evidence="3" type="ORF">GCM10008023_08370</name>
</gene>
<dbReference type="RefSeq" id="WP_189675215.1">
    <property type="nucleotide sequence ID" value="NZ_BNAQ01000001.1"/>
</dbReference>
<feature type="chain" id="PRO_5046186766" description="SGNH hydrolase-type esterase domain-containing protein" evidence="1">
    <location>
        <begin position="33"/>
        <end position="293"/>
    </location>
</feature>
<dbReference type="InterPro" id="IPR013830">
    <property type="entry name" value="SGNH_hydro"/>
</dbReference>
<feature type="signal peptide" evidence="1">
    <location>
        <begin position="1"/>
        <end position="32"/>
    </location>
</feature>
<evidence type="ECO:0000313" key="4">
    <source>
        <dbReference type="Proteomes" id="UP000652430"/>
    </source>
</evidence>
<accession>A0ABQ3LAM6</accession>
<keyword evidence="1" id="KW-0732">Signal</keyword>
<dbReference type="PANTHER" id="PTHR37981">
    <property type="entry name" value="LIPASE 2"/>
    <property type="match status" value="1"/>
</dbReference>
<dbReference type="CDD" id="cd01823">
    <property type="entry name" value="SEST_like"/>
    <property type="match status" value="1"/>
</dbReference>
<dbReference type="InterPro" id="IPR036514">
    <property type="entry name" value="SGNH_hydro_sf"/>
</dbReference>
<proteinExistence type="predicted"/>
<dbReference type="Proteomes" id="UP000652430">
    <property type="component" value="Unassembled WGS sequence"/>
</dbReference>
<comment type="caution">
    <text evidence="3">The sequence shown here is derived from an EMBL/GenBank/DDBJ whole genome shotgun (WGS) entry which is preliminary data.</text>
</comment>
<keyword evidence="4" id="KW-1185">Reference proteome</keyword>
<organism evidence="3 4">
    <name type="scientific">Sphingomonas glacialis</name>
    <dbReference type="NCBI Taxonomy" id="658225"/>
    <lineage>
        <taxon>Bacteria</taxon>
        <taxon>Pseudomonadati</taxon>
        <taxon>Pseudomonadota</taxon>
        <taxon>Alphaproteobacteria</taxon>
        <taxon>Sphingomonadales</taxon>
        <taxon>Sphingomonadaceae</taxon>
        <taxon>Sphingomonas</taxon>
    </lineage>
</organism>
<dbReference type="InterPro" id="IPR037460">
    <property type="entry name" value="SEST-like"/>
</dbReference>